<organism evidence="1 2">
    <name type="scientific">Symbiodinium natans</name>
    <dbReference type="NCBI Taxonomy" id="878477"/>
    <lineage>
        <taxon>Eukaryota</taxon>
        <taxon>Sar</taxon>
        <taxon>Alveolata</taxon>
        <taxon>Dinophyceae</taxon>
        <taxon>Suessiales</taxon>
        <taxon>Symbiodiniaceae</taxon>
        <taxon>Symbiodinium</taxon>
    </lineage>
</organism>
<proteinExistence type="predicted"/>
<dbReference type="Proteomes" id="UP000604046">
    <property type="component" value="Unassembled WGS sequence"/>
</dbReference>
<protein>
    <submittedName>
        <fullName evidence="1">Uncharacterized protein</fullName>
    </submittedName>
</protein>
<keyword evidence="2" id="KW-1185">Reference proteome</keyword>
<name>A0A812K4Z6_9DINO</name>
<dbReference type="EMBL" id="CAJNDS010000544">
    <property type="protein sequence ID" value="CAE7216944.1"/>
    <property type="molecule type" value="Genomic_DNA"/>
</dbReference>
<comment type="caution">
    <text evidence="1">The sequence shown here is derived from an EMBL/GenBank/DDBJ whole genome shotgun (WGS) entry which is preliminary data.</text>
</comment>
<evidence type="ECO:0000313" key="1">
    <source>
        <dbReference type="EMBL" id="CAE7216944.1"/>
    </source>
</evidence>
<reference evidence="1" key="1">
    <citation type="submission" date="2021-02" db="EMBL/GenBank/DDBJ databases">
        <authorList>
            <person name="Dougan E. K."/>
            <person name="Rhodes N."/>
            <person name="Thang M."/>
            <person name="Chan C."/>
        </authorList>
    </citation>
    <scope>NUCLEOTIDE SEQUENCE</scope>
</reference>
<gene>
    <name evidence="1" type="ORF">SNAT2548_LOCUS7685</name>
</gene>
<sequence length="232" mass="26037">MQISSGLLSEQMVPTSCYSKMAPATGAECIRHWMHCLKARAAVASAACTYRVDGRLEWNVGEDFDRSMGVRPQQAPGKKRKTVAYLYLRPSQIRFSHHAVGSVFSSGKYSIKDTFLSLHQRNLSPADLPLMYIVQHNGASVSISNRRLAVCRLLEMYGKGDIKVPVEFVHKMGSFSSRYSTKCDGEYAYIRHTNFYIGRTREATNFDLFAHKLSKPPIMCLCCESDADSDAM</sequence>
<evidence type="ECO:0000313" key="2">
    <source>
        <dbReference type="Proteomes" id="UP000604046"/>
    </source>
</evidence>
<accession>A0A812K4Z6</accession>
<dbReference type="AlphaFoldDB" id="A0A812K4Z6"/>